<evidence type="ECO:0000313" key="2">
    <source>
        <dbReference type="EMBL" id="KAK1756559.1"/>
    </source>
</evidence>
<keyword evidence="3" id="KW-1185">Reference proteome</keyword>
<evidence type="ECO:0000259" key="1">
    <source>
        <dbReference type="Pfam" id="PF06985"/>
    </source>
</evidence>
<dbReference type="EMBL" id="MU839832">
    <property type="protein sequence ID" value="KAK1756559.1"/>
    <property type="molecule type" value="Genomic_DNA"/>
</dbReference>
<dbReference type="Pfam" id="PF06985">
    <property type="entry name" value="HET"/>
    <property type="match status" value="1"/>
</dbReference>
<dbReference type="PANTHER" id="PTHR33112">
    <property type="entry name" value="DOMAIN PROTEIN, PUTATIVE-RELATED"/>
    <property type="match status" value="1"/>
</dbReference>
<comment type="caution">
    <text evidence="2">The sequence shown here is derived from an EMBL/GenBank/DDBJ whole genome shotgun (WGS) entry which is preliminary data.</text>
</comment>
<dbReference type="AlphaFoldDB" id="A0AAJ0BG14"/>
<sequence>MSQVSRWTTTANAHVCAECQTIPPALFEPGSNVTHRIHQGRNGDENLEKSAQDGCRLCISVLDAIRADQSLDGTGLDDGGVLLATTWSGESLFHTTNPSRYDPTPALINLRNAELQALSRDLGVVTGPLLVISWATSKHRTLRFNVQKTKPDGSATSPQMYKTTWDDYRLDFSLPDHAGFGWVRGSRSLPSQPVSTLPNSQETFTLLNKWLDECQERHGSICRFVGERVVSANFASPARLIYCGNQGPLCLVQAADLPLDGEGMGPSYTALSYRWGNPASLCTTTKANLQANLYALNFDGLPLTFQHAIQITRAIKVSYIWIDALCIIQDDEADKAKEIFRMDLIYSTAICMISASSSKDPHAGIFSPRPSTVDAHLRSFTLSSNGAKKGSLSVTIQPFLADWGNAITSGSVYPRGWCFQERLLSKRIIYFTDMRVMWECRWAAASEEYAQMVDVHSAAKIFSPNLPPRVSKDRVQDITILPGDLRRTRPWIEDWCRVIRAYSGRSLTYPSDRLPALAGLAATFGRKLRNPQDPNMSTYLAGMWKDSLAMQICWFPDYTSRPSPKPGDTWPSPLRTAFTFQNIGSADYLDDWLPSWSWISLSGPVHYPYPSGAIDSPSINGRILGVSDKPGNVLMSDHPMEVTALTIIFPHPQVNDKYGPVKGGYINLTSFLGVVTISEDYLLKEEDLLIRPTTTGTRPKLYSMYPSPPPTSLSLLARLRREDRRRPASAEGIIYFDTDPPTLPDKTTIHCLRLGTGPSAFSSTYGAVDYGLALMEVDNSFQLDRRGGVRRVDGSSRSERFPRMRRVGLFEVDIWNKKWRAEATVTSVVIV</sequence>
<dbReference type="InterPro" id="IPR010730">
    <property type="entry name" value="HET"/>
</dbReference>
<accession>A0AAJ0BG14</accession>
<dbReference type="PANTHER" id="PTHR33112:SF16">
    <property type="entry name" value="HETEROKARYON INCOMPATIBILITY DOMAIN-CONTAINING PROTEIN"/>
    <property type="match status" value="1"/>
</dbReference>
<protein>
    <submittedName>
        <fullName evidence="2">Heterokaryon incompatibility protein-domain-containing protein</fullName>
    </submittedName>
</protein>
<dbReference type="Proteomes" id="UP001239445">
    <property type="component" value="Unassembled WGS sequence"/>
</dbReference>
<reference evidence="2" key="1">
    <citation type="submission" date="2023-06" db="EMBL/GenBank/DDBJ databases">
        <title>Genome-scale phylogeny and comparative genomics of the fungal order Sordariales.</title>
        <authorList>
            <consortium name="Lawrence Berkeley National Laboratory"/>
            <person name="Hensen N."/>
            <person name="Bonometti L."/>
            <person name="Westerberg I."/>
            <person name="Brannstrom I.O."/>
            <person name="Guillou S."/>
            <person name="Cros-Aarteil S."/>
            <person name="Calhoun S."/>
            <person name="Haridas S."/>
            <person name="Kuo A."/>
            <person name="Mondo S."/>
            <person name="Pangilinan J."/>
            <person name="Riley R."/>
            <person name="Labutti K."/>
            <person name="Andreopoulos B."/>
            <person name="Lipzen A."/>
            <person name="Chen C."/>
            <person name="Yanf M."/>
            <person name="Daum C."/>
            <person name="Ng V."/>
            <person name="Clum A."/>
            <person name="Steindorff A."/>
            <person name="Ohm R."/>
            <person name="Martin F."/>
            <person name="Silar P."/>
            <person name="Natvig D."/>
            <person name="Lalanne C."/>
            <person name="Gautier V."/>
            <person name="Ament-Velasquez S.L."/>
            <person name="Kruys A."/>
            <person name="Hutchinson M.I."/>
            <person name="Powell A.J."/>
            <person name="Barry K."/>
            <person name="Miller A.N."/>
            <person name="Grigoriev I.V."/>
            <person name="Debuchy R."/>
            <person name="Gladieux P."/>
            <person name="Thoren M.H."/>
            <person name="Johannesson H."/>
        </authorList>
    </citation>
    <scope>NUCLEOTIDE SEQUENCE</scope>
    <source>
        <strain evidence="2">PSN4</strain>
    </source>
</reference>
<organism evidence="2 3">
    <name type="scientific">Echria macrotheca</name>
    <dbReference type="NCBI Taxonomy" id="438768"/>
    <lineage>
        <taxon>Eukaryota</taxon>
        <taxon>Fungi</taxon>
        <taxon>Dikarya</taxon>
        <taxon>Ascomycota</taxon>
        <taxon>Pezizomycotina</taxon>
        <taxon>Sordariomycetes</taxon>
        <taxon>Sordariomycetidae</taxon>
        <taxon>Sordariales</taxon>
        <taxon>Schizotheciaceae</taxon>
        <taxon>Echria</taxon>
    </lineage>
</organism>
<gene>
    <name evidence="2" type="ORF">QBC47DRAFT_380155</name>
</gene>
<proteinExistence type="predicted"/>
<evidence type="ECO:0000313" key="3">
    <source>
        <dbReference type="Proteomes" id="UP001239445"/>
    </source>
</evidence>
<feature type="domain" description="Heterokaryon incompatibility" evidence="1">
    <location>
        <begin position="268"/>
        <end position="421"/>
    </location>
</feature>
<name>A0AAJ0BG14_9PEZI</name>